<organism evidence="1 2">
    <name type="scientific">Choristoneura fumiferana</name>
    <name type="common">Spruce budworm moth</name>
    <name type="synonym">Archips fumiferana</name>
    <dbReference type="NCBI Taxonomy" id="7141"/>
    <lineage>
        <taxon>Eukaryota</taxon>
        <taxon>Metazoa</taxon>
        <taxon>Ecdysozoa</taxon>
        <taxon>Arthropoda</taxon>
        <taxon>Hexapoda</taxon>
        <taxon>Insecta</taxon>
        <taxon>Pterygota</taxon>
        <taxon>Neoptera</taxon>
        <taxon>Endopterygota</taxon>
        <taxon>Lepidoptera</taxon>
        <taxon>Glossata</taxon>
        <taxon>Ditrysia</taxon>
        <taxon>Tortricoidea</taxon>
        <taxon>Tortricidae</taxon>
        <taxon>Tortricinae</taxon>
        <taxon>Choristoneura</taxon>
    </lineage>
</organism>
<protein>
    <submittedName>
        <fullName evidence="1">Uncharacterized protein</fullName>
    </submittedName>
</protein>
<dbReference type="Proteomes" id="UP001064048">
    <property type="component" value="Chromosome 7"/>
</dbReference>
<comment type="caution">
    <text evidence="1">The sequence shown here is derived from an EMBL/GenBank/DDBJ whole genome shotgun (WGS) entry which is preliminary data.</text>
</comment>
<name>A0ACC0K763_CHOFU</name>
<keyword evidence="2" id="KW-1185">Reference proteome</keyword>
<dbReference type="EMBL" id="CM046107">
    <property type="protein sequence ID" value="KAI8432253.1"/>
    <property type="molecule type" value="Genomic_DNA"/>
</dbReference>
<gene>
    <name evidence="1" type="ORF">MSG28_004693</name>
</gene>
<evidence type="ECO:0000313" key="1">
    <source>
        <dbReference type="EMBL" id="KAI8432253.1"/>
    </source>
</evidence>
<accession>A0ACC0K763</accession>
<evidence type="ECO:0000313" key="2">
    <source>
        <dbReference type="Proteomes" id="UP001064048"/>
    </source>
</evidence>
<reference evidence="1 2" key="1">
    <citation type="journal article" date="2022" name="Genome Biol. Evol.">
        <title>The Spruce Budworm Genome: Reconstructing the Evolutionary History of Antifreeze Proteins.</title>
        <authorList>
            <person name="Beliveau C."/>
            <person name="Gagne P."/>
            <person name="Picq S."/>
            <person name="Vernygora O."/>
            <person name="Keeling C.I."/>
            <person name="Pinkney K."/>
            <person name="Doucet D."/>
            <person name="Wen F."/>
            <person name="Johnston J.S."/>
            <person name="Maaroufi H."/>
            <person name="Boyle B."/>
            <person name="Laroche J."/>
            <person name="Dewar K."/>
            <person name="Juretic N."/>
            <person name="Blackburn G."/>
            <person name="Nisole A."/>
            <person name="Brunet B."/>
            <person name="Brandao M."/>
            <person name="Lumley L."/>
            <person name="Duan J."/>
            <person name="Quan G."/>
            <person name="Lucarotti C.J."/>
            <person name="Roe A.D."/>
            <person name="Sperling F.A.H."/>
            <person name="Levesque R.C."/>
            <person name="Cusson M."/>
        </authorList>
    </citation>
    <scope>NUCLEOTIDE SEQUENCE [LARGE SCALE GENOMIC DNA]</scope>
    <source>
        <strain evidence="1">Glfc:IPQL:Cfum</strain>
    </source>
</reference>
<proteinExistence type="predicted"/>
<sequence length="133" mass="14487">MYISGRPLRAGRWRCSRAVLPCSASARQSSTTRARVRSFKLERSAGPVCVDNLAVSDGPGTVVALRPVGEVTARSEPSLLRLLDSDKTGQISRACDRLSSFCKKLRRTISDVETPKKVELASEKKAAASHRKC</sequence>